<feature type="transmembrane region" description="Helical" evidence="1">
    <location>
        <begin position="291"/>
        <end position="309"/>
    </location>
</feature>
<evidence type="ECO:0000313" key="3">
    <source>
        <dbReference type="Proteomes" id="UP001336835"/>
    </source>
</evidence>
<keyword evidence="1" id="KW-1133">Transmembrane helix</keyword>
<gene>
    <name evidence="2" type="ORF">VRU48_03015</name>
</gene>
<name>A0ABU7I3S6_9SPHI</name>
<feature type="transmembrane region" description="Helical" evidence="1">
    <location>
        <begin position="128"/>
        <end position="150"/>
    </location>
</feature>
<comment type="caution">
    <text evidence="2">The sequence shown here is derived from an EMBL/GenBank/DDBJ whole genome shotgun (WGS) entry which is preliminary data.</text>
</comment>
<sequence>MLKLLYKTIGRTFYQQYAGLFLVVFYLLFGAVEGSQLISYHEALLLAFCASPLALLLLLGIWILYALKCAFFVRQQLKQENFVFANNITVLRKNSQLWVWVKVYALLLLPILGYALLLLFMALRHGHYLTFMAVSLFLPLLLLLLARYTFNQHNYAFKTIQIWVKLPMFKVKRPFWTWPLFYLLNEQRLMLILCKVVSFVFLKGMLWMFADVGPDSRVYLTAAMTVVLSHSVVLLNLVKSEANYLSFAKGLPIATFNKLLHWLGVVCLLLLPEMILFVWLVKFDWAQCFAILLYLPSAMICLLALVYWLKANMDHYLKCLLFFFFVSMWMILAGQYLVFSLLLLALGSWAFLWKYNRIDLREIA</sequence>
<dbReference type="Proteomes" id="UP001336835">
    <property type="component" value="Unassembled WGS sequence"/>
</dbReference>
<keyword evidence="1" id="KW-0812">Transmembrane</keyword>
<feature type="transmembrane region" description="Helical" evidence="1">
    <location>
        <begin position="321"/>
        <end position="352"/>
    </location>
</feature>
<feature type="transmembrane region" description="Helical" evidence="1">
    <location>
        <begin position="44"/>
        <end position="67"/>
    </location>
</feature>
<organism evidence="2 3">
    <name type="scientific">Pedobacter albus</name>
    <dbReference type="NCBI Taxonomy" id="3113905"/>
    <lineage>
        <taxon>Bacteria</taxon>
        <taxon>Pseudomonadati</taxon>
        <taxon>Bacteroidota</taxon>
        <taxon>Sphingobacteriia</taxon>
        <taxon>Sphingobacteriales</taxon>
        <taxon>Sphingobacteriaceae</taxon>
        <taxon>Pedobacter</taxon>
    </lineage>
</organism>
<feature type="transmembrane region" description="Helical" evidence="1">
    <location>
        <begin position="12"/>
        <end position="32"/>
    </location>
</feature>
<accession>A0ABU7I3S6</accession>
<dbReference type="EMBL" id="JAZDQT010000001">
    <property type="protein sequence ID" value="MEE1944062.1"/>
    <property type="molecule type" value="Genomic_DNA"/>
</dbReference>
<protein>
    <recommendedName>
        <fullName evidence="4">ABC transporter permease</fullName>
    </recommendedName>
</protein>
<keyword evidence="1" id="KW-0472">Membrane</keyword>
<feature type="transmembrane region" description="Helical" evidence="1">
    <location>
        <begin position="189"/>
        <end position="210"/>
    </location>
</feature>
<evidence type="ECO:0008006" key="4">
    <source>
        <dbReference type="Google" id="ProtNLM"/>
    </source>
</evidence>
<feature type="transmembrane region" description="Helical" evidence="1">
    <location>
        <begin position="259"/>
        <end position="279"/>
    </location>
</feature>
<evidence type="ECO:0000256" key="1">
    <source>
        <dbReference type="SAM" id="Phobius"/>
    </source>
</evidence>
<keyword evidence="3" id="KW-1185">Reference proteome</keyword>
<proteinExistence type="predicted"/>
<feature type="transmembrane region" description="Helical" evidence="1">
    <location>
        <begin position="216"/>
        <end position="238"/>
    </location>
</feature>
<evidence type="ECO:0000313" key="2">
    <source>
        <dbReference type="EMBL" id="MEE1944062.1"/>
    </source>
</evidence>
<dbReference type="RefSeq" id="WP_330106443.1">
    <property type="nucleotide sequence ID" value="NZ_JAZDQT010000001.1"/>
</dbReference>
<feature type="transmembrane region" description="Helical" evidence="1">
    <location>
        <begin position="97"/>
        <end position="122"/>
    </location>
</feature>
<reference evidence="2 3" key="1">
    <citation type="submission" date="2024-01" db="EMBL/GenBank/DDBJ databases">
        <title>Pedobacter sp. nov., isolated from fresh soil.</title>
        <authorList>
            <person name="Le N.T.T."/>
        </authorList>
    </citation>
    <scope>NUCLEOTIDE SEQUENCE [LARGE SCALE GENOMIC DNA]</scope>
    <source>
        <strain evidence="2 3">KR3-3</strain>
    </source>
</reference>